<dbReference type="PANTHER" id="PTHR10408:SF7">
    <property type="entry name" value="DIACYLGLYCEROL O-ACYLTRANSFERASE 1"/>
    <property type="match status" value="1"/>
</dbReference>
<evidence type="ECO:0000256" key="6">
    <source>
        <dbReference type="ARBA" id="ARBA00022679"/>
    </source>
</evidence>
<evidence type="ECO:0000256" key="12">
    <source>
        <dbReference type="SAM" id="MobiDB-lite"/>
    </source>
</evidence>
<evidence type="ECO:0000256" key="5">
    <source>
        <dbReference type="ARBA" id="ARBA00013244"/>
    </source>
</evidence>
<evidence type="ECO:0000256" key="11">
    <source>
        <dbReference type="ARBA" id="ARBA00023315"/>
    </source>
</evidence>
<dbReference type="InterPro" id="IPR004299">
    <property type="entry name" value="MBOAT_fam"/>
</dbReference>
<keyword evidence="11" id="KW-0012">Acyltransferase</keyword>
<proteinExistence type="inferred from homology"/>
<comment type="pathway">
    <text evidence="3">Lipid metabolism.</text>
</comment>
<evidence type="ECO:0000256" key="1">
    <source>
        <dbReference type="ARBA" id="ARBA00004477"/>
    </source>
</evidence>
<dbReference type="GO" id="GO:0004144">
    <property type="term" value="F:diacylglycerol O-acyltransferase activity"/>
    <property type="evidence" value="ECO:0007669"/>
    <property type="project" value="UniProtKB-EC"/>
</dbReference>
<evidence type="ECO:0000256" key="3">
    <source>
        <dbReference type="ARBA" id="ARBA00005189"/>
    </source>
</evidence>
<evidence type="ECO:0000256" key="2">
    <source>
        <dbReference type="ARBA" id="ARBA00004771"/>
    </source>
</evidence>
<sequence length="438" mass="49724">MAAAHDRDDPSLRLRRAPAADGVYGEANPQEQPQRQHEMPCYRASAPAHRRVKESPLSSDAIFRQSHAGLLNLCIVVLIAVNSRLIIENLMKSVNCSLTLPIFPLAALMTEKWAQRKLIRDHVSILLHIIITTTVLIYPVVVILKCESAVLSGFVLMFIASITWLKLVSFAHTNYDIRVLSQSIEKGATHGSSIDEENIKGPTINSVVYFMLAPTLCYQPSYPRTAFIRKGWVTRQLLKCVVFTGLMGFIIEQYINPIVQNSKHPLKGNFLDAIERVLKLSVPTLYVWLCMFYSFFHLWLNILAELLRFGDREFYKDWWNAKTVEEPVHKWIVRHIYFPCIRNGLSKGCAILIAFLVSAVFHELCIAVPCHIFKLWAFSGIMLQISSVYANSITKIVYEAESAHCALSLWRPRITCFLPVRLRALSGTRLGSVQKGLR</sequence>
<feature type="transmembrane region" description="Helical" evidence="13">
    <location>
        <begin position="285"/>
        <end position="307"/>
    </location>
</feature>
<feature type="transmembrane region" description="Helical" evidence="13">
    <location>
        <begin position="150"/>
        <end position="168"/>
    </location>
</feature>
<keyword evidence="9 13" id="KW-1133">Transmembrane helix</keyword>
<dbReference type="AlphaFoldDB" id="M8D912"/>
<feature type="compositionally biased region" description="Basic and acidic residues" evidence="12">
    <location>
        <begin position="1"/>
        <end position="12"/>
    </location>
</feature>
<dbReference type="UniPathway" id="UPA00282"/>
<comment type="similarity">
    <text evidence="4">Belongs to the membrane-bound acyltransferase family. Sterol o-acyltransferase subfamily.</text>
</comment>
<comment type="pathway">
    <text evidence="2">Glycerolipid metabolism; triacylglycerol biosynthesis.</text>
</comment>
<organism evidence="14">
    <name type="scientific">Aegilops tauschii</name>
    <name type="common">Tausch's goatgrass</name>
    <name type="synonym">Aegilops squarrosa</name>
    <dbReference type="NCBI Taxonomy" id="37682"/>
    <lineage>
        <taxon>Eukaryota</taxon>
        <taxon>Viridiplantae</taxon>
        <taxon>Streptophyta</taxon>
        <taxon>Embryophyta</taxon>
        <taxon>Tracheophyta</taxon>
        <taxon>Spermatophyta</taxon>
        <taxon>Magnoliopsida</taxon>
        <taxon>Liliopsida</taxon>
        <taxon>Poales</taxon>
        <taxon>Poaceae</taxon>
        <taxon>BOP clade</taxon>
        <taxon>Pooideae</taxon>
        <taxon>Triticodae</taxon>
        <taxon>Triticeae</taxon>
        <taxon>Triticinae</taxon>
        <taxon>Aegilops</taxon>
    </lineage>
</organism>
<dbReference type="InterPro" id="IPR014371">
    <property type="entry name" value="Oat_ACAT_DAG_ARE"/>
</dbReference>
<dbReference type="GO" id="GO:0009941">
    <property type="term" value="C:chloroplast envelope"/>
    <property type="evidence" value="ECO:0007669"/>
    <property type="project" value="TreeGrafter"/>
</dbReference>
<evidence type="ECO:0000256" key="13">
    <source>
        <dbReference type="SAM" id="Phobius"/>
    </source>
</evidence>
<dbReference type="EnsemblPlants" id="EMT33016">
    <property type="protein sequence ID" value="EMT33016"/>
    <property type="gene ID" value="F775_19315"/>
</dbReference>
<feature type="transmembrane region" description="Helical" evidence="13">
    <location>
        <begin position="237"/>
        <end position="255"/>
    </location>
</feature>
<feature type="transmembrane region" description="Helical" evidence="13">
    <location>
        <begin position="68"/>
        <end position="87"/>
    </location>
</feature>
<evidence type="ECO:0000313" key="14">
    <source>
        <dbReference type="EnsemblPlants" id="EMT33016"/>
    </source>
</evidence>
<protein>
    <recommendedName>
        <fullName evidence="5">diacylglycerol O-acyltransferase</fullName>
        <ecNumber evidence="5">2.3.1.20</ecNumber>
    </recommendedName>
</protein>
<comment type="subcellular location">
    <subcellularLocation>
        <location evidence="1">Endoplasmic reticulum membrane</location>
        <topology evidence="1">Multi-pass membrane protein</topology>
    </subcellularLocation>
</comment>
<dbReference type="Pfam" id="PF03062">
    <property type="entry name" value="MBOAT"/>
    <property type="match status" value="1"/>
</dbReference>
<dbReference type="GO" id="GO:0019432">
    <property type="term" value="P:triglyceride biosynthetic process"/>
    <property type="evidence" value="ECO:0007669"/>
    <property type="project" value="UniProtKB-UniPathway"/>
</dbReference>
<evidence type="ECO:0000256" key="8">
    <source>
        <dbReference type="ARBA" id="ARBA00022824"/>
    </source>
</evidence>
<keyword evidence="8" id="KW-0256">Endoplasmic reticulum</keyword>
<feature type="transmembrane region" description="Helical" evidence="13">
    <location>
        <begin position="125"/>
        <end position="144"/>
    </location>
</feature>
<dbReference type="GO" id="GO:0005789">
    <property type="term" value="C:endoplasmic reticulum membrane"/>
    <property type="evidence" value="ECO:0007669"/>
    <property type="project" value="UniProtKB-SubCell"/>
</dbReference>
<keyword evidence="7 13" id="KW-0812">Transmembrane</keyword>
<accession>M8D912</accession>
<evidence type="ECO:0000256" key="4">
    <source>
        <dbReference type="ARBA" id="ARBA00009010"/>
    </source>
</evidence>
<keyword evidence="10 13" id="KW-0472">Membrane</keyword>
<feature type="region of interest" description="Disordered" evidence="12">
    <location>
        <begin position="1"/>
        <end position="38"/>
    </location>
</feature>
<name>M8D912_AEGTA</name>
<evidence type="ECO:0000256" key="9">
    <source>
        <dbReference type="ARBA" id="ARBA00022989"/>
    </source>
</evidence>
<evidence type="ECO:0000256" key="10">
    <source>
        <dbReference type="ARBA" id="ARBA00023136"/>
    </source>
</evidence>
<reference evidence="14" key="1">
    <citation type="submission" date="2015-06" db="UniProtKB">
        <authorList>
            <consortium name="EnsemblPlants"/>
        </authorList>
    </citation>
    <scope>IDENTIFICATION</scope>
</reference>
<evidence type="ECO:0000256" key="7">
    <source>
        <dbReference type="ARBA" id="ARBA00022692"/>
    </source>
</evidence>
<dbReference type="EC" id="2.3.1.20" evidence="5"/>
<dbReference type="PANTHER" id="PTHR10408">
    <property type="entry name" value="STEROL O-ACYLTRANSFERASE"/>
    <property type="match status" value="1"/>
</dbReference>
<keyword evidence="6" id="KW-0808">Transferase</keyword>